<evidence type="ECO:0000313" key="3">
    <source>
        <dbReference type="Proteomes" id="UP001177670"/>
    </source>
</evidence>
<proteinExistence type="predicted"/>
<dbReference type="Proteomes" id="UP001177670">
    <property type="component" value="Unassembled WGS sequence"/>
</dbReference>
<dbReference type="EMBL" id="JAHYIQ010000028">
    <property type="protein sequence ID" value="KAK1120913.1"/>
    <property type="molecule type" value="Genomic_DNA"/>
</dbReference>
<sequence length="226" mass="26067">MFGFGGSCQIRAFRKLDKLTSNTSPNIQIQSLLQRHSLKERVLSGIVRRRFSETQASRSRVALHQEGRASRTCRVIRLQTPGRDRRGRSDTPTFRLSKELEANGGIVGKEGRLKRSTDLRTELTLSNDAEDKAVTVLDFWIPWPKMSQETLLLSVGHPTAEIRREEKQSGGSKQRKYYEKGIAKGKKQEREERKERRKEEEEEEEEEGESRVEKGPRRRYPSRTAG</sequence>
<feature type="compositionally biased region" description="Basic and acidic residues" evidence="1">
    <location>
        <begin position="176"/>
        <end position="199"/>
    </location>
</feature>
<keyword evidence="3" id="KW-1185">Reference proteome</keyword>
<comment type="caution">
    <text evidence="2">The sequence shown here is derived from an EMBL/GenBank/DDBJ whole genome shotgun (WGS) entry which is preliminary data.</text>
</comment>
<evidence type="ECO:0000256" key="1">
    <source>
        <dbReference type="SAM" id="MobiDB-lite"/>
    </source>
</evidence>
<feature type="compositionally biased region" description="Basic residues" evidence="1">
    <location>
        <begin position="216"/>
        <end position="226"/>
    </location>
</feature>
<feature type="region of interest" description="Disordered" evidence="1">
    <location>
        <begin position="162"/>
        <end position="226"/>
    </location>
</feature>
<organism evidence="2 3">
    <name type="scientific">Melipona bicolor</name>
    <dbReference type="NCBI Taxonomy" id="60889"/>
    <lineage>
        <taxon>Eukaryota</taxon>
        <taxon>Metazoa</taxon>
        <taxon>Ecdysozoa</taxon>
        <taxon>Arthropoda</taxon>
        <taxon>Hexapoda</taxon>
        <taxon>Insecta</taxon>
        <taxon>Pterygota</taxon>
        <taxon>Neoptera</taxon>
        <taxon>Endopterygota</taxon>
        <taxon>Hymenoptera</taxon>
        <taxon>Apocrita</taxon>
        <taxon>Aculeata</taxon>
        <taxon>Apoidea</taxon>
        <taxon>Anthophila</taxon>
        <taxon>Apidae</taxon>
        <taxon>Melipona</taxon>
    </lineage>
</organism>
<dbReference type="AlphaFoldDB" id="A0AA40FKQ2"/>
<name>A0AA40FKQ2_9HYME</name>
<protein>
    <submittedName>
        <fullName evidence="2">Uncharacterized protein</fullName>
    </submittedName>
</protein>
<reference evidence="2" key="1">
    <citation type="submission" date="2021-10" db="EMBL/GenBank/DDBJ databases">
        <title>Melipona bicolor Genome sequencing and assembly.</title>
        <authorList>
            <person name="Araujo N.S."/>
            <person name="Arias M.C."/>
        </authorList>
    </citation>
    <scope>NUCLEOTIDE SEQUENCE</scope>
    <source>
        <strain evidence="2">USP_2M_L1-L4_2017</strain>
        <tissue evidence="2">Whole body</tissue>
    </source>
</reference>
<accession>A0AA40FKQ2</accession>
<evidence type="ECO:0000313" key="2">
    <source>
        <dbReference type="EMBL" id="KAK1120913.1"/>
    </source>
</evidence>
<gene>
    <name evidence="2" type="ORF">K0M31_010697</name>
</gene>